<organism evidence="1 2">
    <name type="scientific">Actinia tenebrosa</name>
    <name type="common">Australian red waratah sea anemone</name>
    <dbReference type="NCBI Taxonomy" id="6105"/>
    <lineage>
        <taxon>Eukaryota</taxon>
        <taxon>Metazoa</taxon>
        <taxon>Cnidaria</taxon>
        <taxon>Anthozoa</taxon>
        <taxon>Hexacorallia</taxon>
        <taxon>Actiniaria</taxon>
        <taxon>Actiniidae</taxon>
        <taxon>Actinia</taxon>
    </lineage>
</organism>
<name>A0A6P8HWD5_ACTTE</name>
<dbReference type="GO" id="GO:0005102">
    <property type="term" value="F:signaling receptor binding"/>
    <property type="evidence" value="ECO:0007669"/>
    <property type="project" value="TreeGrafter"/>
</dbReference>
<dbReference type="RefSeq" id="XP_031559666.1">
    <property type="nucleotide sequence ID" value="XM_031703806.1"/>
</dbReference>
<dbReference type="InParanoid" id="A0A6P8HWD5"/>
<evidence type="ECO:0000313" key="2">
    <source>
        <dbReference type="RefSeq" id="XP_031559666.1"/>
    </source>
</evidence>
<dbReference type="Gene3D" id="2.10.90.10">
    <property type="entry name" value="Cystine-knot cytokines"/>
    <property type="match status" value="1"/>
</dbReference>
<keyword evidence="1" id="KW-1185">Reference proteome</keyword>
<dbReference type="PANTHER" id="PTHR39940">
    <property type="entry name" value="PROTHORACICOTROPIC HORMONE, ISOFORM F"/>
    <property type="match status" value="1"/>
</dbReference>
<dbReference type="OrthoDB" id="5950649at2759"/>
<dbReference type="GeneID" id="116295850"/>
<reference evidence="2" key="1">
    <citation type="submission" date="2025-08" db="UniProtKB">
        <authorList>
            <consortium name="RefSeq"/>
        </authorList>
    </citation>
    <scope>IDENTIFICATION</scope>
    <source>
        <tissue evidence="2">Tentacle</tissue>
    </source>
</reference>
<dbReference type="SUPFAM" id="SSF57501">
    <property type="entry name" value="Cystine-knot cytokines"/>
    <property type="match status" value="1"/>
</dbReference>
<dbReference type="InterPro" id="IPR052876">
    <property type="entry name" value="Insect_Hormone_Regulators"/>
</dbReference>
<gene>
    <name evidence="2" type="primary">LOC116295850</name>
</gene>
<dbReference type="InterPro" id="IPR029034">
    <property type="entry name" value="Cystine-knot_cytokine"/>
</dbReference>
<accession>A0A6P8HWD5</accession>
<proteinExistence type="predicted"/>
<evidence type="ECO:0000313" key="1">
    <source>
        <dbReference type="Proteomes" id="UP000515163"/>
    </source>
</evidence>
<dbReference type="KEGG" id="aten:116295850"/>
<dbReference type="PANTHER" id="PTHR39940:SF1">
    <property type="entry name" value="PROTHORACICOTROPIC HORMONE, ISOFORM F"/>
    <property type="match status" value="1"/>
</dbReference>
<protein>
    <submittedName>
        <fullName evidence="2">Uncharacterized protein LOC116295850 isoform X1</fullName>
    </submittedName>
</protein>
<sequence length="201" mass="23213">MVFKQQAVFSPFKILLVLFITLMAINMSLGKTVFLLPSNQNGINEQCQPAKRELLLQKLGRAYNHHFMAMDFVDLTTKTADQLESLPEDALHESRYGSANESIREKRSSATKPAAWTCQTTSKWIDMGRNYFPRYYKTVKCSSNDCWFGHFRCRAKFFQFQILKRKSGACRKVISSSGVPSFEEFWELHEVDTALYCMCTN</sequence>
<dbReference type="AlphaFoldDB" id="A0A6P8HWD5"/>
<dbReference type="Proteomes" id="UP000515163">
    <property type="component" value="Unplaced"/>
</dbReference>